<protein>
    <submittedName>
        <fullName evidence="2">Ty3-gypsy retroelement transposase</fullName>
    </submittedName>
</protein>
<evidence type="ECO:0000313" key="4">
    <source>
        <dbReference type="Proteomes" id="UP000321947"/>
    </source>
</evidence>
<gene>
    <name evidence="2" type="ORF">E5676_scaffold455G006540</name>
    <name evidence="1" type="ORF">E6C27_scaffold92G002870</name>
</gene>
<name>A0A5D3E5E9_CUCMM</name>
<dbReference type="EMBL" id="SSTE01018688">
    <property type="protein sequence ID" value="KAA0038740.1"/>
    <property type="molecule type" value="Genomic_DNA"/>
</dbReference>
<dbReference type="Proteomes" id="UP000321393">
    <property type="component" value="Unassembled WGS sequence"/>
</dbReference>
<proteinExistence type="predicted"/>
<evidence type="ECO:0000313" key="3">
    <source>
        <dbReference type="Proteomes" id="UP000321393"/>
    </source>
</evidence>
<comment type="caution">
    <text evidence="2">The sequence shown here is derived from an EMBL/GenBank/DDBJ whole genome shotgun (WGS) entry which is preliminary data.</text>
</comment>
<dbReference type="Proteomes" id="UP000321947">
    <property type="component" value="Unassembled WGS sequence"/>
</dbReference>
<organism evidence="2 4">
    <name type="scientific">Cucumis melo var. makuwa</name>
    <name type="common">Oriental melon</name>
    <dbReference type="NCBI Taxonomy" id="1194695"/>
    <lineage>
        <taxon>Eukaryota</taxon>
        <taxon>Viridiplantae</taxon>
        <taxon>Streptophyta</taxon>
        <taxon>Embryophyta</taxon>
        <taxon>Tracheophyta</taxon>
        <taxon>Spermatophyta</taxon>
        <taxon>Magnoliopsida</taxon>
        <taxon>eudicotyledons</taxon>
        <taxon>Gunneridae</taxon>
        <taxon>Pentapetalae</taxon>
        <taxon>rosids</taxon>
        <taxon>fabids</taxon>
        <taxon>Cucurbitales</taxon>
        <taxon>Cucurbitaceae</taxon>
        <taxon>Benincaseae</taxon>
        <taxon>Cucumis</taxon>
    </lineage>
</organism>
<dbReference type="EMBL" id="SSTD01000141">
    <property type="protein sequence ID" value="TYK31353.1"/>
    <property type="molecule type" value="Genomic_DNA"/>
</dbReference>
<reference evidence="3 4" key="1">
    <citation type="submission" date="2019-08" db="EMBL/GenBank/DDBJ databases">
        <title>Draft genome sequences of two oriental melons (Cucumis melo L. var makuwa).</title>
        <authorList>
            <person name="Kwon S.-Y."/>
        </authorList>
    </citation>
    <scope>NUCLEOTIDE SEQUENCE [LARGE SCALE GENOMIC DNA]</scope>
    <source>
        <strain evidence="4">cv. Chang Bougi</strain>
        <strain evidence="3">cv. SW 3</strain>
        <tissue evidence="2">Leaf</tissue>
    </source>
</reference>
<evidence type="ECO:0000313" key="2">
    <source>
        <dbReference type="EMBL" id="TYK31353.1"/>
    </source>
</evidence>
<sequence length="89" mass="10117">MRRPNYGVILGLDTALKRKGRCRSFGLGNGRSMTASYTWNWRNGWVEDDNQGDLSLTKTRVSLKSIMKTWEEDDQGFLVECRGGRGDNS</sequence>
<dbReference type="OrthoDB" id="1934862at2759"/>
<evidence type="ECO:0000313" key="1">
    <source>
        <dbReference type="EMBL" id="KAA0038740.1"/>
    </source>
</evidence>
<dbReference type="AlphaFoldDB" id="A0A5D3E5E9"/>
<accession>A0A5D3E5E9</accession>